<keyword evidence="3" id="KW-1133">Transmembrane helix</keyword>
<dbReference type="Pfam" id="PF00563">
    <property type="entry name" value="EAL"/>
    <property type="match status" value="1"/>
</dbReference>
<keyword evidence="3" id="KW-0812">Transmembrane</keyword>
<protein>
    <submittedName>
        <fullName evidence="6">GGDEF domain-containing protein</fullName>
    </submittedName>
</protein>
<dbReference type="CDD" id="cd01948">
    <property type="entry name" value="EAL"/>
    <property type="match status" value="1"/>
</dbReference>
<keyword evidence="7" id="KW-1185">Reference proteome</keyword>
<dbReference type="PANTHER" id="PTHR44757">
    <property type="entry name" value="DIGUANYLATE CYCLASE DGCP"/>
    <property type="match status" value="1"/>
</dbReference>
<feature type="domain" description="EAL" evidence="4">
    <location>
        <begin position="296"/>
        <end position="545"/>
    </location>
</feature>
<dbReference type="InterPro" id="IPR000160">
    <property type="entry name" value="GGDEF_dom"/>
</dbReference>
<dbReference type="SMART" id="SM00267">
    <property type="entry name" value="GGDEF"/>
    <property type="match status" value="1"/>
</dbReference>
<dbReference type="GO" id="GO:0003824">
    <property type="term" value="F:catalytic activity"/>
    <property type="evidence" value="ECO:0007669"/>
    <property type="project" value="UniProtKB-ARBA"/>
</dbReference>
<evidence type="ECO:0000259" key="4">
    <source>
        <dbReference type="PROSITE" id="PS50883"/>
    </source>
</evidence>
<name>A0AA37WH88_9ALTE</name>
<sequence length="549" mass="60689">MDVIELAVTIVVISALAGGGATILAADKGLACSYAFILLTPFSIVCLFSPESYQNIFGVLAIIFAAVMFSSAKSAHEFTADSILIKHQHTDLLAQLELKNNEISETNANLETKIKKRTEKILELSNIDPLTKLFNRNAFSYNLTLLIDSCQLAKSELAVLFIDLDGFKSINDSHGHHIGDQVLVEIAARLNKQIKQQQCLCRWGGDEFLIVLQDIDVNNAYNFAKALITILSQPIHVDHHELVVGATIGIAMYPEHGTDGEHLVALSDRAMYVQKQTAKSDVRIFTERMRASLSREIKLKDGLTHAIKNEQLFVVFQPVICSKSKDVSFCEALLRWRLNGDVISPSEFIPVAEQHGLIHSIGAWVLHKSCEMAANWTFDKAVELSVNVSVSQLMRGDLVSTVKSALAQSGFPAKNLHIEMTESIFAEDIEYVLRQIKTLQSIGIKVSIDDFGTGFSSLALLQSLSADVVKIDRRFIESMNQGGKAIIQATQHMASELGYSVVAEGVETPEQARILSAMGIECLQGFFFSKPMKIDELAEWHKGLKRTIR</sequence>
<dbReference type="SUPFAM" id="SSF55073">
    <property type="entry name" value="Nucleotide cyclase"/>
    <property type="match status" value="1"/>
</dbReference>
<dbReference type="EMBL" id="BSOT01000005">
    <property type="protein sequence ID" value="GLR69647.1"/>
    <property type="molecule type" value="Genomic_DNA"/>
</dbReference>
<dbReference type="Proteomes" id="UP001156601">
    <property type="component" value="Unassembled WGS sequence"/>
</dbReference>
<keyword evidence="3" id="KW-0472">Membrane</keyword>
<evidence type="ECO:0000256" key="2">
    <source>
        <dbReference type="SAM" id="Coils"/>
    </source>
</evidence>
<dbReference type="InterPro" id="IPR001633">
    <property type="entry name" value="EAL_dom"/>
</dbReference>
<dbReference type="InterPro" id="IPR052155">
    <property type="entry name" value="Biofilm_reg_signaling"/>
</dbReference>
<comment type="caution">
    <text evidence="6">The sequence shown here is derived from an EMBL/GenBank/DDBJ whole genome shotgun (WGS) entry which is preliminary data.</text>
</comment>
<dbReference type="InterPro" id="IPR043128">
    <property type="entry name" value="Rev_trsase/Diguanyl_cyclase"/>
</dbReference>
<accession>A0AA37WH88</accession>
<dbReference type="PROSITE" id="PS50883">
    <property type="entry name" value="EAL"/>
    <property type="match status" value="1"/>
</dbReference>
<dbReference type="Gene3D" id="3.30.70.270">
    <property type="match status" value="1"/>
</dbReference>
<dbReference type="AlphaFoldDB" id="A0AA37WH88"/>
<reference evidence="6" key="1">
    <citation type="journal article" date="2014" name="Int. J. Syst. Evol. Microbiol.">
        <title>Complete genome sequence of Corynebacterium casei LMG S-19264T (=DSM 44701T), isolated from a smear-ripened cheese.</title>
        <authorList>
            <consortium name="US DOE Joint Genome Institute (JGI-PGF)"/>
            <person name="Walter F."/>
            <person name="Albersmeier A."/>
            <person name="Kalinowski J."/>
            <person name="Ruckert C."/>
        </authorList>
    </citation>
    <scope>NUCLEOTIDE SEQUENCE</scope>
    <source>
        <strain evidence="6">NBRC 110023</strain>
    </source>
</reference>
<dbReference type="Pfam" id="PF00990">
    <property type="entry name" value="GGDEF"/>
    <property type="match status" value="1"/>
</dbReference>
<feature type="domain" description="GGDEF" evidence="5">
    <location>
        <begin position="155"/>
        <end position="287"/>
    </location>
</feature>
<dbReference type="PANTHER" id="PTHR44757:SF2">
    <property type="entry name" value="BIOFILM ARCHITECTURE MAINTENANCE PROTEIN MBAA"/>
    <property type="match status" value="1"/>
</dbReference>
<evidence type="ECO:0000313" key="7">
    <source>
        <dbReference type="Proteomes" id="UP001156601"/>
    </source>
</evidence>
<reference evidence="6" key="2">
    <citation type="submission" date="2023-01" db="EMBL/GenBank/DDBJ databases">
        <title>Draft genome sequence of Agaribacter marinus strain NBRC 110023.</title>
        <authorList>
            <person name="Sun Q."/>
            <person name="Mori K."/>
        </authorList>
    </citation>
    <scope>NUCLEOTIDE SEQUENCE</scope>
    <source>
        <strain evidence="6">NBRC 110023</strain>
    </source>
</reference>
<keyword evidence="2" id="KW-0175">Coiled coil</keyword>
<dbReference type="CDD" id="cd01949">
    <property type="entry name" value="GGDEF"/>
    <property type="match status" value="1"/>
</dbReference>
<comment type="cofactor">
    <cofactor evidence="1">
        <name>Mg(2+)</name>
        <dbReference type="ChEBI" id="CHEBI:18420"/>
    </cofactor>
</comment>
<feature type="coiled-coil region" evidence="2">
    <location>
        <begin position="93"/>
        <end position="120"/>
    </location>
</feature>
<evidence type="ECO:0000256" key="3">
    <source>
        <dbReference type="SAM" id="Phobius"/>
    </source>
</evidence>
<evidence type="ECO:0000256" key="1">
    <source>
        <dbReference type="ARBA" id="ARBA00001946"/>
    </source>
</evidence>
<proteinExistence type="predicted"/>
<dbReference type="InterPro" id="IPR029787">
    <property type="entry name" value="Nucleotide_cyclase"/>
</dbReference>
<dbReference type="FunFam" id="3.30.70.270:FF:000001">
    <property type="entry name" value="Diguanylate cyclase domain protein"/>
    <property type="match status" value="1"/>
</dbReference>
<feature type="transmembrane region" description="Helical" evidence="3">
    <location>
        <begin position="56"/>
        <end position="72"/>
    </location>
</feature>
<dbReference type="Gene3D" id="3.20.20.450">
    <property type="entry name" value="EAL domain"/>
    <property type="match status" value="1"/>
</dbReference>
<organism evidence="6 7">
    <name type="scientific">Agaribacter marinus</name>
    <dbReference type="NCBI Taxonomy" id="1431249"/>
    <lineage>
        <taxon>Bacteria</taxon>
        <taxon>Pseudomonadati</taxon>
        <taxon>Pseudomonadota</taxon>
        <taxon>Gammaproteobacteria</taxon>
        <taxon>Alteromonadales</taxon>
        <taxon>Alteromonadaceae</taxon>
        <taxon>Agaribacter</taxon>
    </lineage>
</organism>
<gene>
    <name evidence="6" type="ORF">GCM10007852_05550</name>
</gene>
<evidence type="ECO:0000259" key="5">
    <source>
        <dbReference type="PROSITE" id="PS50887"/>
    </source>
</evidence>
<dbReference type="SUPFAM" id="SSF141868">
    <property type="entry name" value="EAL domain-like"/>
    <property type="match status" value="1"/>
</dbReference>
<feature type="transmembrane region" description="Helical" evidence="3">
    <location>
        <begin position="6"/>
        <end position="26"/>
    </location>
</feature>
<dbReference type="NCBIfam" id="TIGR00254">
    <property type="entry name" value="GGDEF"/>
    <property type="match status" value="1"/>
</dbReference>
<evidence type="ECO:0000313" key="6">
    <source>
        <dbReference type="EMBL" id="GLR69647.1"/>
    </source>
</evidence>
<feature type="transmembrane region" description="Helical" evidence="3">
    <location>
        <begin position="33"/>
        <end position="50"/>
    </location>
</feature>
<dbReference type="PROSITE" id="PS50887">
    <property type="entry name" value="GGDEF"/>
    <property type="match status" value="1"/>
</dbReference>
<dbReference type="SMART" id="SM00052">
    <property type="entry name" value="EAL"/>
    <property type="match status" value="1"/>
</dbReference>
<dbReference type="InterPro" id="IPR035919">
    <property type="entry name" value="EAL_sf"/>
</dbReference>